<evidence type="ECO:0000256" key="1">
    <source>
        <dbReference type="ARBA" id="ARBA00023015"/>
    </source>
</evidence>
<comment type="caution">
    <text evidence="5">The sequence shown here is derived from an EMBL/GenBank/DDBJ whole genome shotgun (WGS) entry which is preliminary data.</text>
</comment>
<reference evidence="5 6" key="1">
    <citation type="journal article" date="2019" name="Int. J. Syst. Evol. Microbiol.">
        <title>The Global Catalogue of Microorganisms (GCM) 10K type strain sequencing project: providing services to taxonomists for standard genome sequencing and annotation.</title>
        <authorList>
            <consortium name="The Broad Institute Genomics Platform"/>
            <consortium name="The Broad Institute Genome Sequencing Center for Infectious Disease"/>
            <person name="Wu L."/>
            <person name="Ma J."/>
        </authorList>
    </citation>
    <scope>NUCLEOTIDE SEQUENCE [LARGE SCALE GENOMIC DNA]</scope>
    <source>
        <strain evidence="5 6">JCM 14736</strain>
    </source>
</reference>
<keyword evidence="1" id="KW-0805">Transcription regulation</keyword>
<sequence>MQTGLCSGSNYEERGMLTPDGVCFAVKDDRSIEASHRGRNFSVESTWVALQRWALGRDLRQVPVSRGELYLTAVELLQEGHSLEIAGDRGSGRTSLLRRIREHFKTLGWQVVEVAGFEAFRQSQLMALGLAGVSSGAETGRLPSLLSAYAALSDAVRDRRTVVLVDDSEYIDESSWGVIEAVSSKLGVPVAYARLRTRTLNLSRPAPSVTARYTVELEPMNFSELEASLETQLSVNIEPGTMSRLFAKSGGNVGVAFLLFDAARRAGTITVEDGVAQAIGSLWTPALKATVESLLRELSTEELEALRSLALLGTVDFATAVRVVSEELVLRLEERQHIVVVASGDTRTISVNPPIVVEYFRHGSLPGHRSALIAEIGGALAKDVEVSTSAPKSRASATRIRLVHERIRLRTLQAREEWSANPNLQSAVGLLLALEQDSGNTVDEVSTLSMLVRQLEGSEQERADWEIAYWTYTARSIGDPKESLAELEAAALGLPGEALRLRAAAVNLSLLFGLIPAEEPFPFGELDEIPERSRPAVLLARASWLIITGNAVGADALLAAHSNAEVSTPELDALVVYCQLAMDNYEFAYTLAERRLQEAHLQSDGTRIRIYSFLSALCAISAHRLDDAEATALEAAPLGLPPGQAPISFVGLTLMEAFFAARHGQRAAMTQHLEDLERSGLPDGVFPLQSRALVLAHAAAADGDSVAAARMSVEAGDELWDRGIRLAAAWCYLEGVRSSTSKETWEHIRPRVLSLQSPNVLRTFEFFESVKSGDAARAIQIVEVLEGVGRYGEAAYCARVALGAFAEDGNVSAESIARLRHVAQTAAGSVSRPSLPSLTAREYEVAELVAAGLTNPMIAEVLFVSVRTVESHVNKLMKKVSAKRRHDIREYLLASGAQISPHRPG</sequence>
<name>A0ABN2L8T8_9MICO</name>
<evidence type="ECO:0000313" key="5">
    <source>
        <dbReference type="EMBL" id="GAA1778116.1"/>
    </source>
</evidence>
<feature type="domain" description="HTH luxR-type" evidence="4">
    <location>
        <begin position="831"/>
        <end position="896"/>
    </location>
</feature>
<gene>
    <name evidence="5" type="ORF">GCM10009768_03450</name>
</gene>
<dbReference type="Pfam" id="PF00196">
    <property type="entry name" value="GerE"/>
    <property type="match status" value="1"/>
</dbReference>
<dbReference type="SUPFAM" id="SSF46894">
    <property type="entry name" value="C-terminal effector domain of the bipartite response regulators"/>
    <property type="match status" value="1"/>
</dbReference>
<protein>
    <recommendedName>
        <fullName evidence="4">HTH luxR-type domain-containing protein</fullName>
    </recommendedName>
</protein>
<dbReference type="PROSITE" id="PS50043">
    <property type="entry name" value="HTH_LUXR_2"/>
    <property type="match status" value="1"/>
</dbReference>
<dbReference type="InterPro" id="IPR016032">
    <property type="entry name" value="Sig_transdc_resp-reg_C-effctor"/>
</dbReference>
<keyword evidence="3" id="KW-0804">Transcription</keyword>
<dbReference type="SMART" id="SM00421">
    <property type="entry name" value="HTH_LUXR"/>
    <property type="match status" value="1"/>
</dbReference>
<dbReference type="PANTHER" id="PTHR44688">
    <property type="entry name" value="DNA-BINDING TRANSCRIPTIONAL ACTIVATOR DEVR_DOSR"/>
    <property type="match status" value="1"/>
</dbReference>
<organism evidence="5 6">
    <name type="scientific">Leucobacter iarius</name>
    <dbReference type="NCBI Taxonomy" id="333963"/>
    <lineage>
        <taxon>Bacteria</taxon>
        <taxon>Bacillati</taxon>
        <taxon>Actinomycetota</taxon>
        <taxon>Actinomycetes</taxon>
        <taxon>Micrococcales</taxon>
        <taxon>Microbacteriaceae</taxon>
        <taxon>Leucobacter</taxon>
    </lineage>
</organism>
<dbReference type="CDD" id="cd06170">
    <property type="entry name" value="LuxR_C_like"/>
    <property type="match status" value="1"/>
</dbReference>
<dbReference type="InterPro" id="IPR000792">
    <property type="entry name" value="Tscrpt_reg_LuxR_C"/>
</dbReference>
<proteinExistence type="predicted"/>
<dbReference type="InterPro" id="IPR036388">
    <property type="entry name" value="WH-like_DNA-bd_sf"/>
</dbReference>
<keyword evidence="2" id="KW-0238">DNA-binding</keyword>
<evidence type="ECO:0000256" key="2">
    <source>
        <dbReference type="ARBA" id="ARBA00023125"/>
    </source>
</evidence>
<dbReference type="Gene3D" id="1.10.10.10">
    <property type="entry name" value="Winged helix-like DNA-binding domain superfamily/Winged helix DNA-binding domain"/>
    <property type="match status" value="1"/>
</dbReference>
<keyword evidence="6" id="KW-1185">Reference proteome</keyword>
<evidence type="ECO:0000313" key="6">
    <source>
        <dbReference type="Proteomes" id="UP001500851"/>
    </source>
</evidence>
<evidence type="ECO:0000256" key="3">
    <source>
        <dbReference type="ARBA" id="ARBA00023163"/>
    </source>
</evidence>
<dbReference type="InterPro" id="IPR027417">
    <property type="entry name" value="P-loop_NTPase"/>
</dbReference>
<dbReference type="PRINTS" id="PR00038">
    <property type="entry name" value="HTHLUXR"/>
</dbReference>
<dbReference type="PANTHER" id="PTHR44688:SF16">
    <property type="entry name" value="DNA-BINDING TRANSCRIPTIONAL ACTIVATOR DEVR_DOSR"/>
    <property type="match status" value="1"/>
</dbReference>
<evidence type="ECO:0000259" key="4">
    <source>
        <dbReference type="PROSITE" id="PS50043"/>
    </source>
</evidence>
<dbReference type="EMBL" id="BAAAOB010000001">
    <property type="protein sequence ID" value="GAA1778116.1"/>
    <property type="molecule type" value="Genomic_DNA"/>
</dbReference>
<accession>A0ABN2L8T8</accession>
<dbReference type="Proteomes" id="UP001500851">
    <property type="component" value="Unassembled WGS sequence"/>
</dbReference>
<dbReference type="SUPFAM" id="SSF52540">
    <property type="entry name" value="P-loop containing nucleoside triphosphate hydrolases"/>
    <property type="match status" value="1"/>
</dbReference>